<name>A0A410JWJ8_9BACT</name>
<sequence>MKQTIIICYVSVITVFCFLTAFASENGWLNKNIELTDVNGKKTALLQFGSPIDDSKLTAWMRKGDKTLYSENGRMTYGILYDSDAAVETGNSKQGMREVMIKGFIKSSFISTSMDEALREYEDKYYEICSSCHSAISHRRFSVEQWAGIMNSMKTHAKISDNDSAGLYRYIKLIITE</sequence>
<dbReference type="EMBL" id="CP035108">
    <property type="protein sequence ID" value="QAR32587.1"/>
    <property type="molecule type" value="Genomic_DNA"/>
</dbReference>
<keyword evidence="2" id="KW-1185">Reference proteome</keyword>
<evidence type="ECO:0008006" key="3">
    <source>
        <dbReference type="Google" id="ProtNLM"/>
    </source>
</evidence>
<organism evidence="1 2">
    <name type="scientific">Geovibrio thiophilus</name>
    <dbReference type="NCBI Taxonomy" id="139438"/>
    <lineage>
        <taxon>Bacteria</taxon>
        <taxon>Pseudomonadati</taxon>
        <taxon>Deferribacterota</taxon>
        <taxon>Deferribacteres</taxon>
        <taxon>Deferribacterales</taxon>
        <taxon>Geovibrionaceae</taxon>
        <taxon>Geovibrio</taxon>
    </lineage>
</organism>
<dbReference type="Proteomes" id="UP000287502">
    <property type="component" value="Chromosome"/>
</dbReference>
<accession>A0A410JWJ8</accession>
<gene>
    <name evidence="1" type="ORF">EP073_03950</name>
</gene>
<dbReference type="RefSeq" id="WP_128465874.1">
    <property type="nucleotide sequence ID" value="NZ_CP035108.1"/>
</dbReference>
<protein>
    <recommendedName>
        <fullName evidence="3">Cytochrome C</fullName>
    </recommendedName>
</protein>
<dbReference type="AlphaFoldDB" id="A0A410JWJ8"/>
<dbReference type="KEGG" id="gtl:EP073_03950"/>
<evidence type="ECO:0000313" key="1">
    <source>
        <dbReference type="EMBL" id="QAR32587.1"/>
    </source>
</evidence>
<dbReference type="OrthoDB" id="196859at2"/>
<reference evidence="1 2" key="1">
    <citation type="submission" date="2019-01" db="EMBL/GenBank/DDBJ databases">
        <title>Geovibrio thiophilus DSM 11263, complete genome.</title>
        <authorList>
            <person name="Spring S."/>
            <person name="Bunk B."/>
            <person name="Sproer C."/>
        </authorList>
    </citation>
    <scope>NUCLEOTIDE SEQUENCE [LARGE SCALE GENOMIC DNA]</scope>
    <source>
        <strain evidence="1 2">DSM 11263</strain>
    </source>
</reference>
<proteinExistence type="predicted"/>
<evidence type="ECO:0000313" key="2">
    <source>
        <dbReference type="Proteomes" id="UP000287502"/>
    </source>
</evidence>